<feature type="compositionally biased region" description="Gly residues" evidence="1">
    <location>
        <begin position="67"/>
        <end position="126"/>
    </location>
</feature>
<protein>
    <submittedName>
        <fullName evidence="2">Uncharacterized protein</fullName>
    </submittedName>
</protein>
<dbReference type="EnsemblPlants" id="TraesCS2A02G315000.3">
    <property type="protein sequence ID" value="TraesCS2A02G315000.3"/>
    <property type="gene ID" value="TraesCS2A02G315000"/>
</dbReference>
<dbReference type="OrthoDB" id="1920658at2759"/>
<dbReference type="Gramene" id="TraesCS2A03G0780300.3">
    <property type="protein sequence ID" value="TraesCS2A03G0780300.3.CDS"/>
    <property type="gene ID" value="TraesCS2A03G0780300"/>
</dbReference>
<evidence type="ECO:0000313" key="2">
    <source>
        <dbReference type="EnsemblPlants" id="TraesCS2A02G315000.3"/>
    </source>
</evidence>
<dbReference type="GO" id="GO:0042138">
    <property type="term" value="P:meiotic DNA double-strand break formation"/>
    <property type="evidence" value="ECO:0000318"/>
    <property type="project" value="GO_Central"/>
</dbReference>
<gene>
    <name evidence="2" type="primary">LOC123189336</name>
</gene>
<reference evidence="2" key="2">
    <citation type="submission" date="2018-10" db="UniProtKB">
        <authorList>
            <consortium name="EnsemblPlants"/>
        </authorList>
    </citation>
    <scope>IDENTIFICATION</scope>
</reference>
<organism evidence="2">
    <name type="scientific">Triticum aestivum</name>
    <name type="common">Wheat</name>
    <dbReference type="NCBI Taxonomy" id="4565"/>
    <lineage>
        <taxon>Eukaryota</taxon>
        <taxon>Viridiplantae</taxon>
        <taxon>Streptophyta</taxon>
        <taxon>Embryophyta</taxon>
        <taxon>Tracheophyta</taxon>
        <taxon>Spermatophyta</taxon>
        <taxon>Magnoliopsida</taxon>
        <taxon>Liliopsida</taxon>
        <taxon>Poales</taxon>
        <taxon>Poaceae</taxon>
        <taxon>BOP clade</taxon>
        <taxon>Pooideae</taxon>
        <taxon>Triticodae</taxon>
        <taxon>Triticeae</taxon>
        <taxon>Triticinae</taxon>
        <taxon>Triticum</taxon>
    </lineage>
</organism>
<dbReference type="InterPro" id="IPR034546">
    <property type="entry name" value="PAIR1"/>
</dbReference>
<keyword evidence="3" id="KW-1185">Reference proteome</keyword>
<evidence type="ECO:0000313" key="3">
    <source>
        <dbReference type="Proteomes" id="UP000019116"/>
    </source>
</evidence>
<dbReference type="PANTHER" id="PTHR37695">
    <property type="entry name" value="RECOMBINATION INITIATION DEFECTS 3-RELATED"/>
    <property type="match status" value="1"/>
</dbReference>
<name>A0A3B6B0N0_WHEAT</name>
<dbReference type="Proteomes" id="UP000019116">
    <property type="component" value="Chromosome 2A"/>
</dbReference>
<feature type="region of interest" description="Disordered" evidence="1">
    <location>
        <begin position="1"/>
        <end position="126"/>
    </location>
</feature>
<dbReference type="OMA" id="NSHVADF"/>
<dbReference type="GO" id="GO:0070192">
    <property type="term" value="P:chromosome organization involved in meiotic cell cycle"/>
    <property type="evidence" value="ECO:0007669"/>
    <property type="project" value="InterPro"/>
</dbReference>
<accession>A0A3B6B0N0</accession>
<evidence type="ECO:0000256" key="1">
    <source>
        <dbReference type="SAM" id="MobiDB-lite"/>
    </source>
</evidence>
<feature type="compositionally biased region" description="Low complexity" evidence="1">
    <location>
        <begin position="34"/>
        <end position="66"/>
    </location>
</feature>
<reference evidence="2" key="1">
    <citation type="submission" date="2018-08" db="EMBL/GenBank/DDBJ databases">
        <authorList>
            <person name="Rossello M."/>
        </authorList>
    </citation>
    <scope>NUCLEOTIDE SEQUENCE [LARGE SCALE GENOMIC DNA]</scope>
    <source>
        <strain evidence="2">cv. Chinese Spring</strain>
    </source>
</reference>
<dbReference type="GO" id="GO:0005634">
    <property type="term" value="C:nucleus"/>
    <property type="evidence" value="ECO:0000318"/>
    <property type="project" value="GO_Central"/>
</dbReference>
<feature type="region of interest" description="Disordered" evidence="1">
    <location>
        <begin position="188"/>
        <end position="211"/>
    </location>
</feature>
<dbReference type="GO" id="GO:0009553">
    <property type="term" value="P:embryo sac development"/>
    <property type="evidence" value="ECO:0000318"/>
    <property type="project" value="GO_Central"/>
</dbReference>
<feature type="compositionally biased region" description="Polar residues" evidence="1">
    <location>
        <begin position="517"/>
        <end position="527"/>
    </location>
</feature>
<proteinExistence type="predicted"/>
<dbReference type="Gramene" id="TraesCS2A02G315000.3">
    <property type="protein sequence ID" value="TraesCS2A02G315000.3"/>
    <property type="gene ID" value="TraesCS2A02G315000"/>
</dbReference>
<dbReference type="AlphaFoldDB" id="A0A3B6B0N0"/>
<dbReference type="GO" id="GO:0009556">
    <property type="term" value="P:microsporogenesis"/>
    <property type="evidence" value="ECO:0000318"/>
    <property type="project" value="GO_Central"/>
</dbReference>
<dbReference type="PANTHER" id="PTHR37695:SF1">
    <property type="entry name" value="RECOMBINATION INITIATION DEFECTS 3-RELATED"/>
    <property type="match status" value="1"/>
</dbReference>
<sequence>MKLKINKACDLASISVLPPRRTRGSSGGGGGGTSAPAAASAAQQQRSQSMSQKSFSQGVGASFSQGIGSGGASFSQGSGGGGAAFSQGGGGGGAAFSQGGGGGGAAFSQSGGGGGAAFSQSGGGGGTAFSQGGCGGGAAFSQGGGGGGASFSQGGGSASLLHAQSQLSQASLNESLLSLLSQAPARDQKFAMQEDPSKRKSSYPASSASSCMRDESQLQIAKIPTNPIHRWSPSLLDSRCQVNEDVERKFQHLASSVQKMGMILDSVQNDVMQLNRGMKEASLDSGGIQNKFVLLEDSLKQILKGQDDLKALLKGSTKSNADQLSILTSKLDEISSILSVLPKQVQTEFEQFKGDIFSFFTKEMEGVVRAVRSLDSRLPGVMQMLADQSCTTNAKPLMNQAAVENGSPLMNQTQVADGSPLMNQGPVADRRPQKKPTAVANGRPKRKNQTAVANGRPKRKNQTAVANGRPQRKNQAAGANGRPQRKKPTETAANGRPQRKKPTETAANAKPQRYLTRVTNGRPQVKQTEAADGRSQTNQKPEANGKALIPVTTAVPAPVVYHRKAVDLKPKVEQWMVPELAGPSYSRPVPPKEQELAIQKVNTEAPINKMQAMLGLLMDSDDDGEDEGADSDWSASCVILKLEAGCPGDEVVPEEATSEGEGEALEILRRARKRRRREANANAIVLVQDQR</sequence>
<feature type="region of interest" description="Disordered" evidence="1">
    <location>
        <begin position="410"/>
        <end position="545"/>
    </location>
</feature>